<keyword evidence="3" id="KW-0479">Metal-binding</keyword>
<evidence type="ECO:0000256" key="16">
    <source>
        <dbReference type="ARBA" id="ARBA00048954"/>
    </source>
</evidence>
<evidence type="ECO:0000256" key="5">
    <source>
        <dbReference type="ARBA" id="ARBA00022763"/>
    </source>
</evidence>
<keyword evidence="20" id="KW-1185">Reference proteome</keyword>
<dbReference type="PROSITE" id="PS51193">
    <property type="entry name" value="HELICASE_ATP_BIND_2"/>
    <property type="match status" value="1"/>
</dbReference>
<keyword evidence="9" id="KW-0408">Iron</keyword>
<dbReference type="HOGENOM" id="CLU_012117_2_0_9"/>
<dbReference type="OrthoDB" id="9803913at2"/>
<dbReference type="eggNOG" id="COG2003">
    <property type="taxonomic scope" value="Bacteria"/>
</dbReference>
<sequence length="838" mass="95143">MKIDDYFTAEVRTKLKKVIVEADQQEVYCIGRLSSEEEIITEVEVVARGNKQAVPVPAAKLRPGEVVIHNHPSGNLSPSQPDLNLAAKFGAQQIGFIIINNQVDDLYVVVEPDLAAEMKELAVEEISDLFAAGNALDKTLGQYEYRRQQQIMAEVVAKAFNRSTHLLVEAGTGTGKSLAYLIPSIYWAVKNEQRVVISTNTINLQEQLIKKDIPLLKKALDLDFKAVLVKGRRNYICLRKLYNLQQIADQALENEERESYLKLLDWATEAQTGCRSELVFQPQASVWNRVASESDTCLRSDCPHHSQCFFARARAKSINADLLVVNHHLLFSDIAVRKEEGMDLKVAVLPRYSHIICDEAHNIEEVATSYLGEKISKQQLIKYLNNLHVKQSKEGIQGFLMEARFKINQAREQIDEDTRLDLQRLIDNILQPLVLKVTDRTNTFFNVLEKFKQKAQSEKQGENKLRLTEEIREDEGWETIKEEADNLLLSLNQLSKKLDELRVEIDLLSTADIDDYEGLLVDITARVDRAKAVVRVIDTVINQTDDDTVDWIEVTKNSREEINCRLNSAPINIAGEFKDNLLLEMDSIIFTSATLTVNKSFDYIRDRLGLEKDLVAELRTGDPFDYSQQALLGIPTDLPEPYDDTFLTEALRVLKELLTANQGRSLVLFTSYGMLNQFYYKLRGELEETKLNLYRQGEKSRHLLVEDFKQDLAPVIFGTASFWEGIDIPGEQLSSVIIVKLPFQVPTDPVIEAKVEEIEAEGRNAFYNYMLPRAVIKFKQGFGRLIRSQSDSGSVIVLDKRILTKNYGKSFISSVPQGCKIIADNHQEITKKVEKIQA</sequence>
<keyword evidence="8" id="KW-0067">ATP-binding</keyword>
<dbReference type="GO" id="GO:0043139">
    <property type="term" value="F:5'-3' DNA helicase activity"/>
    <property type="evidence" value="ECO:0007669"/>
    <property type="project" value="UniProtKB-EC"/>
</dbReference>
<dbReference type="InterPro" id="IPR006555">
    <property type="entry name" value="ATP-dep_Helicase_C"/>
</dbReference>
<keyword evidence="5" id="KW-0227">DNA damage</keyword>
<dbReference type="SMART" id="SM00488">
    <property type="entry name" value="DEXDc2"/>
    <property type="match status" value="1"/>
</dbReference>
<evidence type="ECO:0000256" key="8">
    <source>
        <dbReference type="ARBA" id="ARBA00022840"/>
    </source>
</evidence>
<evidence type="ECO:0000256" key="6">
    <source>
        <dbReference type="ARBA" id="ARBA00022801"/>
    </source>
</evidence>
<dbReference type="RefSeq" id="WP_013278540.1">
    <property type="nucleotide sequence ID" value="NC_014378.1"/>
</dbReference>
<dbReference type="AlphaFoldDB" id="D9QRF4"/>
<dbReference type="InterPro" id="IPR020891">
    <property type="entry name" value="UPF0758_CS"/>
</dbReference>
<accession>D9QRF4</accession>
<comment type="similarity">
    <text evidence="14">Belongs to the helicase family. DinG subfamily.</text>
</comment>
<reference evidence="19 20" key="1">
    <citation type="journal article" date="2010" name="Stand. Genomic Sci.">
        <title>Complete genome sequence of Acetohalobium arabaticum type strain (Z-7288).</title>
        <authorList>
            <person name="Sikorski J."/>
            <person name="Lapidus A."/>
            <person name="Chertkov O."/>
            <person name="Lucas S."/>
            <person name="Copeland A."/>
            <person name="Glavina Del Rio T."/>
            <person name="Nolan M."/>
            <person name="Tice H."/>
            <person name="Cheng J.F."/>
            <person name="Han C."/>
            <person name="Brambilla E."/>
            <person name="Pitluck S."/>
            <person name="Liolios K."/>
            <person name="Ivanova N."/>
            <person name="Mavromatis K."/>
            <person name="Mikhailova N."/>
            <person name="Pati A."/>
            <person name="Bruce D."/>
            <person name="Detter C."/>
            <person name="Tapia R."/>
            <person name="Goodwin L."/>
            <person name="Chen A."/>
            <person name="Palaniappan K."/>
            <person name="Land M."/>
            <person name="Hauser L."/>
            <person name="Chang Y.J."/>
            <person name="Jeffries C.D."/>
            <person name="Rohde M."/>
            <person name="Goker M."/>
            <person name="Spring S."/>
            <person name="Woyke T."/>
            <person name="Bristow J."/>
            <person name="Eisen J.A."/>
            <person name="Markowitz V."/>
            <person name="Hugenholtz P."/>
            <person name="Kyrpides N.C."/>
            <person name="Klenk H.P."/>
        </authorList>
    </citation>
    <scope>NUCLEOTIDE SEQUENCE [LARGE SCALE GENOMIC DNA]</scope>
    <source>
        <strain evidence="20">ATCC 49924 / DSM 5501 / Z-7288</strain>
    </source>
</reference>
<keyword evidence="2" id="KW-0004">4Fe-4S</keyword>
<evidence type="ECO:0000256" key="3">
    <source>
        <dbReference type="ARBA" id="ARBA00022723"/>
    </source>
</evidence>
<evidence type="ECO:0000256" key="2">
    <source>
        <dbReference type="ARBA" id="ARBA00022485"/>
    </source>
</evidence>
<dbReference type="GO" id="GO:0006281">
    <property type="term" value="P:DNA repair"/>
    <property type="evidence" value="ECO:0007669"/>
    <property type="project" value="UniProtKB-KW"/>
</dbReference>
<feature type="coiled-coil region" evidence="17">
    <location>
        <begin position="484"/>
        <end position="511"/>
    </location>
</feature>
<organism evidence="19 20">
    <name type="scientific">Acetohalobium arabaticum (strain ATCC 49924 / DSM 5501 / Z-7288)</name>
    <dbReference type="NCBI Taxonomy" id="574087"/>
    <lineage>
        <taxon>Bacteria</taxon>
        <taxon>Bacillati</taxon>
        <taxon>Bacillota</taxon>
        <taxon>Clostridia</taxon>
        <taxon>Halanaerobiales</taxon>
        <taxon>Halobacteroidaceae</taxon>
        <taxon>Acetohalobium</taxon>
    </lineage>
</organism>
<dbReference type="InterPro" id="IPR045028">
    <property type="entry name" value="DinG/Rad3-like"/>
</dbReference>
<dbReference type="Pfam" id="PF13307">
    <property type="entry name" value="Helicase_C_2"/>
    <property type="match status" value="1"/>
</dbReference>
<dbReference type="Gene3D" id="3.40.50.300">
    <property type="entry name" value="P-loop containing nucleotide triphosphate hydrolases"/>
    <property type="match status" value="2"/>
</dbReference>
<dbReference type="GO" id="GO:0005524">
    <property type="term" value="F:ATP binding"/>
    <property type="evidence" value="ECO:0007669"/>
    <property type="project" value="UniProtKB-KW"/>
</dbReference>
<dbReference type="Pfam" id="PF00270">
    <property type="entry name" value="DEAD"/>
    <property type="match status" value="1"/>
</dbReference>
<dbReference type="PROSITE" id="PS01302">
    <property type="entry name" value="UPF0758"/>
    <property type="match status" value="1"/>
</dbReference>
<keyword evidence="13" id="KW-0413">Isomerase</keyword>
<keyword evidence="6" id="KW-0378">Hydrolase</keyword>
<dbReference type="GO" id="GO:0051539">
    <property type="term" value="F:4 iron, 4 sulfur cluster binding"/>
    <property type="evidence" value="ECO:0007669"/>
    <property type="project" value="UniProtKB-KW"/>
</dbReference>
<dbReference type="EC" id="5.6.2.3" evidence="15"/>
<evidence type="ECO:0000313" key="20">
    <source>
        <dbReference type="Proteomes" id="UP000001661"/>
    </source>
</evidence>
<dbReference type="GO" id="GO:0046872">
    <property type="term" value="F:metal ion binding"/>
    <property type="evidence" value="ECO:0007669"/>
    <property type="project" value="UniProtKB-KW"/>
</dbReference>
<dbReference type="InterPro" id="IPR011545">
    <property type="entry name" value="DEAD/DEAH_box_helicase_dom"/>
</dbReference>
<evidence type="ECO:0000256" key="10">
    <source>
        <dbReference type="ARBA" id="ARBA00023014"/>
    </source>
</evidence>
<keyword evidence="11" id="KW-0238">DNA-binding</keyword>
<keyword evidence="7 19" id="KW-0347">Helicase</keyword>
<dbReference type="Proteomes" id="UP000001661">
    <property type="component" value="Chromosome"/>
</dbReference>
<feature type="domain" description="Helicase ATP-binding" evidence="18">
    <location>
        <begin position="135"/>
        <end position="455"/>
    </location>
</feature>
<gene>
    <name evidence="19" type="ordered locus">Acear_1589</name>
</gene>
<comment type="catalytic activity">
    <reaction evidence="16">
        <text>ATP + H2O = ADP + phosphate + H(+)</text>
        <dbReference type="Rhea" id="RHEA:13065"/>
        <dbReference type="ChEBI" id="CHEBI:15377"/>
        <dbReference type="ChEBI" id="CHEBI:15378"/>
        <dbReference type="ChEBI" id="CHEBI:30616"/>
        <dbReference type="ChEBI" id="CHEBI:43474"/>
        <dbReference type="ChEBI" id="CHEBI:456216"/>
        <dbReference type="EC" id="5.6.2.3"/>
    </reaction>
</comment>
<protein>
    <recommendedName>
        <fullName evidence="15">DNA 5'-3' helicase</fullName>
        <ecNumber evidence="15">5.6.2.3</ecNumber>
    </recommendedName>
</protein>
<evidence type="ECO:0000256" key="14">
    <source>
        <dbReference type="ARBA" id="ARBA00038058"/>
    </source>
</evidence>
<comment type="cofactor">
    <cofactor evidence="1">
        <name>[4Fe-4S] cluster</name>
        <dbReference type="ChEBI" id="CHEBI:49883"/>
    </cofactor>
</comment>
<evidence type="ECO:0000256" key="11">
    <source>
        <dbReference type="ARBA" id="ARBA00023125"/>
    </source>
</evidence>
<dbReference type="InterPro" id="IPR006554">
    <property type="entry name" value="Helicase-like_DEXD_c2"/>
</dbReference>
<name>D9QRF4_ACEAZ</name>
<evidence type="ECO:0000259" key="18">
    <source>
        <dbReference type="PROSITE" id="PS51193"/>
    </source>
</evidence>
<dbReference type="SUPFAM" id="SSF52540">
    <property type="entry name" value="P-loop containing nucleoside triphosphate hydrolases"/>
    <property type="match status" value="2"/>
</dbReference>
<dbReference type="eggNOG" id="COG1199">
    <property type="taxonomic scope" value="Bacteria"/>
</dbReference>
<evidence type="ECO:0000256" key="7">
    <source>
        <dbReference type="ARBA" id="ARBA00022806"/>
    </source>
</evidence>
<dbReference type="Pfam" id="PF06733">
    <property type="entry name" value="DEAD_2"/>
    <property type="match status" value="1"/>
</dbReference>
<dbReference type="SMART" id="SM00487">
    <property type="entry name" value="DEXDc"/>
    <property type="match status" value="1"/>
</dbReference>
<dbReference type="GO" id="GO:0016818">
    <property type="term" value="F:hydrolase activity, acting on acid anhydrides, in phosphorus-containing anhydrides"/>
    <property type="evidence" value="ECO:0007669"/>
    <property type="project" value="InterPro"/>
</dbReference>
<evidence type="ECO:0000256" key="12">
    <source>
        <dbReference type="ARBA" id="ARBA00023204"/>
    </source>
</evidence>
<keyword evidence="10" id="KW-0411">Iron-sulfur</keyword>
<evidence type="ECO:0000256" key="13">
    <source>
        <dbReference type="ARBA" id="ARBA00023235"/>
    </source>
</evidence>
<evidence type="ECO:0000256" key="4">
    <source>
        <dbReference type="ARBA" id="ARBA00022741"/>
    </source>
</evidence>
<evidence type="ECO:0000256" key="17">
    <source>
        <dbReference type="SAM" id="Coils"/>
    </source>
</evidence>
<dbReference type="STRING" id="574087.Acear_1589"/>
<dbReference type="InterPro" id="IPR027417">
    <property type="entry name" value="P-loop_NTPase"/>
</dbReference>
<keyword evidence="4" id="KW-0547">Nucleotide-binding</keyword>
<dbReference type="EMBL" id="CP002105">
    <property type="protein sequence ID" value="ADL13095.1"/>
    <property type="molecule type" value="Genomic_DNA"/>
</dbReference>
<keyword evidence="12" id="KW-0234">DNA repair</keyword>
<dbReference type="PANTHER" id="PTHR11472:SF34">
    <property type="entry name" value="REGULATOR OF TELOMERE ELONGATION HELICASE 1"/>
    <property type="match status" value="1"/>
</dbReference>
<dbReference type="PANTHER" id="PTHR11472">
    <property type="entry name" value="DNA REPAIR DEAD HELICASE RAD3/XP-D SUBFAMILY MEMBER"/>
    <property type="match status" value="1"/>
</dbReference>
<dbReference type="GO" id="GO:0003677">
    <property type="term" value="F:DNA binding"/>
    <property type="evidence" value="ECO:0007669"/>
    <property type="project" value="UniProtKB-KW"/>
</dbReference>
<dbReference type="KEGG" id="aar:Acear_1589"/>
<dbReference type="InterPro" id="IPR014013">
    <property type="entry name" value="Helic_SF1/SF2_ATP-bd_DinG/Rad3"/>
</dbReference>
<proteinExistence type="inferred from homology"/>
<evidence type="ECO:0000256" key="15">
    <source>
        <dbReference type="ARBA" id="ARBA00044969"/>
    </source>
</evidence>
<evidence type="ECO:0000256" key="9">
    <source>
        <dbReference type="ARBA" id="ARBA00023004"/>
    </source>
</evidence>
<evidence type="ECO:0000256" key="1">
    <source>
        <dbReference type="ARBA" id="ARBA00001966"/>
    </source>
</evidence>
<dbReference type="SMART" id="SM00491">
    <property type="entry name" value="HELICc2"/>
    <property type="match status" value="1"/>
</dbReference>
<dbReference type="InterPro" id="IPR010614">
    <property type="entry name" value="RAD3-like_helicase_DEAD"/>
</dbReference>
<keyword evidence="17" id="KW-0175">Coiled coil</keyword>
<evidence type="ECO:0000313" key="19">
    <source>
        <dbReference type="EMBL" id="ADL13095.1"/>
    </source>
</evidence>
<dbReference type="InterPro" id="IPR014001">
    <property type="entry name" value="Helicase_ATP-bd"/>
</dbReference>